<evidence type="ECO:0000259" key="4">
    <source>
        <dbReference type="SMART" id="SM00906"/>
    </source>
</evidence>
<dbReference type="Pfam" id="PF04082">
    <property type="entry name" value="Fungal_trans"/>
    <property type="match status" value="1"/>
</dbReference>
<proteinExistence type="predicted"/>
<dbReference type="SMART" id="SM00906">
    <property type="entry name" value="Fungal_trans"/>
    <property type="match status" value="1"/>
</dbReference>
<dbReference type="VEuPathDB" id="FungiDB:F9C07_1181159"/>
<evidence type="ECO:0000256" key="1">
    <source>
        <dbReference type="ARBA" id="ARBA00023015"/>
    </source>
</evidence>
<dbReference type="PANTHER" id="PTHR47654">
    <property type="entry name" value="ZN(II)2CYS6 TRANSCRIPTION FACTOR (EUROFUNG)-RELATED"/>
    <property type="match status" value="1"/>
</dbReference>
<organism evidence="5 6">
    <name type="scientific">Aspergillus flavus (strain ATCC 200026 / FGSC A1120 / IAM 13836 / NRRL 3357 / JCM 12722 / SRRC 167)</name>
    <dbReference type="NCBI Taxonomy" id="332952"/>
    <lineage>
        <taxon>Eukaryota</taxon>
        <taxon>Fungi</taxon>
        <taxon>Dikarya</taxon>
        <taxon>Ascomycota</taxon>
        <taxon>Pezizomycotina</taxon>
        <taxon>Eurotiomycetes</taxon>
        <taxon>Eurotiomycetidae</taxon>
        <taxon>Eurotiales</taxon>
        <taxon>Aspergillaceae</taxon>
        <taxon>Aspergillus</taxon>
        <taxon>Aspergillus subgen. Circumdati</taxon>
    </lineage>
</organism>
<dbReference type="GO" id="GO:0008270">
    <property type="term" value="F:zinc ion binding"/>
    <property type="evidence" value="ECO:0007669"/>
    <property type="project" value="InterPro"/>
</dbReference>
<dbReference type="Proteomes" id="UP000596276">
    <property type="component" value="Chromosome 2"/>
</dbReference>
<dbReference type="GO" id="GO:0006351">
    <property type="term" value="P:DNA-templated transcription"/>
    <property type="evidence" value="ECO:0007669"/>
    <property type="project" value="InterPro"/>
</dbReference>
<protein>
    <recommendedName>
        <fullName evidence="4">Xylanolytic transcriptional activator regulatory domain-containing protein</fullName>
    </recommendedName>
</protein>
<accession>A0A7U2QRB8</accession>
<evidence type="ECO:0000256" key="3">
    <source>
        <dbReference type="ARBA" id="ARBA00023242"/>
    </source>
</evidence>
<dbReference type="InterPro" id="IPR053230">
    <property type="entry name" value="Trans_reg_galc"/>
</dbReference>
<keyword evidence="3" id="KW-0539">Nucleus</keyword>
<evidence type="ECO:0000256" key="2">
    <source>
        <dbReference type="ARBA" id="ARBA00023163"/>
    </source>
</evidence>
<dbReference type="GO" id="GO:0003677">
    <property type="term" value="F:DNA binding"/>
    <property type="evidence" value="ECO:0007669"/>
    <property type="project" value="InterPro"/>
</dbReference>
<feature type="domain" description="Xylanolytic transcriptional activator regulatory" evidence="4">
    <location>
        <begin position="2"/>
        <end position="66"/>
    </location>
</feature>
<dbReference type="CDD" id="cd12148">
    <property type="entry name" value="fungal_TF_MHR"/>
    <property type="match status" value="1"/>
</dbReference>
<dbReference type="EMBL" id="CP044622">
    <property type="protein sequence ID" value="QRD81389.1"/>
    <property type="molecule type" value="Genomic_DNA"/>
</dbReference>
<keyword evidence="6" id="KW-1185">Reference proteome</keyword>
<keyword evidence="1" id="KW-0805">Transcription regulation</keyword>
<gene>
    <name evidence="5" type="ORF">F9C07_1181159</name>
</gene>
<evidence type="ECO:0000313" key="5">
    <source>
        <dbReference type="EMBL" id="QRD81389.1"/>
    </source>
</evidence>
<dbReference type="PANTHER" id="PTHR47654:SF5">
    <property type="entry name" value="TRANSCRIPTION FACTOR DOMAIN-CONTAINING PROTEIN"/>
    <property type="match status" value="1"/>
</dbReference>
<dbReference type="AlphaFoldDB" id="A0A7U2QRB8"/>
<evidence type="ECO:0000313" key="6">
    <source>
        <dbReference type="Proteomes" id="UP000596276"/>
    </source>
</evidence>
<keyword evidence="2" id="KW-0804">Transcription</keyword>
<reference evidence="6" key="1">
    <citation type="journal article" date="2021" name="G3 (Bethesda)">
        <title>Chromosome assembled and annotated genome sequence of Aspergillus flavus NRRL 3357.</title>
        <authorList>
            <person name="Skerker J.M."/>
            <person name="Pianalto K.M."/>
            <person name="Mondo S.J."/>
            <person name="Yang K."/>
            <person name="Arkin A.P."/>
            <person name="Keller N.P."/>
            <person name="Grigoriev I.V."/>
            <person name="Louise Glass N.L."/>
        </authorList>
    </citation>
    <scope>NUCLEOTIDE SEQUENCE [LARGE SCALE GENOMIC DNA]</scope>
    <source>
        <strain evidence="6">ATCC 200026 / FGSC A1120 / IAM 13836 / NRRL 3357 / JCM 12722 / SRRC 167</strain>
    </source>
</reference>
<dbReference type="VEuPathDB" id="FungiDB:AFLA_012337"/>
<sequence>MRSAITTGIHLRNESPDVSLTSRKNLCWVWWSLYTLDITLCLKTGRGPSVNTDFITTPLPLPFGDNAMWEVSGPALIREYRDSSQLIGPHPSLVQHQQHGQNPEVSGTSIIVHDGLQTSPEGSCGPILDTSRYCLSFVQLTLLMRQSIESLYAPACSKVPWNVR</sequence>
<dbReference type="InterPro" id="IPR007219">
    <property type="entry name" value="XnlR_reg_dom"/>
</dbReference>
<name>A0A7U2QRB8_ASPFN</name>